<protein>
    <submittedName>
        <fullName evidence="2">Uncharacterized protein</fullName>
    </submittedName>
</protein>
<dbReference type="Proteomes" id="UP000503011">
    <property type="component" value="Chromosome"/>
</dbReference>
<dbReference type="KEGG" id="psuu:Psuf_008810"/>
<dbReference type="Gene3D" id="3.40.50.1820">
    <property type="entry name" value="alpha/beta hydrolase"/>
    <property type="match status" value="1"/>
</dbReference>
<evidence type="ECO:0000256" key="1">
    <source>
        <dbReference type="SAM" id="MobiDB-lite"/>
    </source>
</evidence>
<dbReference type="InterPro" id="IPR029058">
    <property type="entry name" value="AB_hydrolase_fold"/>
</dbReference>
<feature type="region of interest" description="Disordered" evidence="1">
    <location>
        <begin position="126"/>
        <end position="176"/>
    </location>
</feature>
<evidence type="ECO:0000313" key="3">
    <source>
        <dbReference type="Proteomes" id="UP000503011"/>
    </source>
</evidence>
<proteinExistence type="predicted"/>
<sequence length="176" mass="19259">MRDYYDNRWFREPLGPDAFVDVPTGFAKFDNHLTDEGDMPREWMERLFAIRRWTPMPRGGPAVADRGMKLPPEGPVGTTICFPRPHRPRDTTTAGRAGRGSKIPVFAVSRRVGYSKVRDFAGILASPGGQPAADPRWGSPLRDAPRLGASVRPASEPVAPASAVPAAGRLWPTTGR</sequence>
<keyword evidence="3" id="KW-1185">Reference proteome</keyword>
<name>A0A6F8YC67_9ACTN</name>
<feature type="compositionally biased region" description="Low complexity" evidence="1">
    <location>
        <begin position="149"/>
        <end position="167"/>
    </location>
</feature>
<organism evidence="2 3">
    <name type="scientific">Phytohabitans suffuscus</name>
    <dbReference type="NCBI Taxonomy" id="624315"/>
    <lineage>
        <taxon>Bacteria</taxon>
        <taxon>Bacillati</taxon>
        <taxon>Actinomycetota</taxon>
        <taxon>Actinomycetes</taxon>
        <taxon>Micromonosporales</taxon>
        <taxon>Micromonosporaceae</taxon>
    </lineage>
</organism>
<reference evidence="2 3" key="2">
    <citation type="submission" date="2020-03" db="EMBL/GenBank/DDBJ databases">
        <authorList>
            <person name="Ichikawa N."/>
            <person name="Kimura A."/>
            <person name="Kitahashi Y."/>
            <person name="Uohara A."/>
        </authorList>
    </citation>
    <scope>NUCLEOTIDE SEQUENCE [LARGE SCALE GENOMIC DNA]</scope>
    <source>
        <strain evidence="2 3">NBRC 105367</strain>
    </source>
</reference>
<reference evidence="2 3" key="1">
    <citation type="submission" date="2020-03" db="EMBL/GenBank/DDBJ databases">
        <title>Whole genome shotgun sequence of Phytohabitans suffuscus NBRC 105367.</title>
        <authorList>
            <person name="Komaki H."/>
            <person name="Tamura T."/>
        </authorList>
    </citation>
    <scope>NUCLEOTIDE SEQUENCE [LARGE SCALE GENOMIC DNA]</scope>
    <source>
        <strain evidence="2 3">NBRC 105367</strain>
    </source>
</reference>
<gene>
    <name evidence="2" type="ORF">Psuf_008810</name>
</gene>
<evidence type="ECO:0000313" key="2">
    <source>
        <dbReference type="EMBL" id="BCB83568.1"/>
    </source>
</evidence>
<accession>A0A6F8YC67</accession>
<dbReference type="EMBL" id="AP022871">
    <property type="protein sequence ID" value="BCB83568.1"/>
    <property type="molecule type" value="Genomic_DNA"/>
</dbReference>
<dbReference type="AlphaFoldDB" id="A0A6F8YC67"/>